<protein>
    <submittedName>
        <fullName evidence="9">Glycosyltransferase</fullName>
    </submittedName>
</protein>
<sequence length="320" mass="35840">MSSETLLSIVVPCYNEAAVLPETMKVLINRLKSLIQSGKISDRSFILLVDDGSADRTWQLIAEQAVTSSIIRGVKLSRNFGHQNALIAGIETVSDVADCVITIDADLQDDVRLMDVFVDKYHEGFDIVYGVRKRRDMDTFFKKHTASAFYKLMGKMGVRLIPDHADYRLISQRAVQELMRYQESNLFIRGIIPLLGFRTTVVYYDRQRRFAGESKYPLKKMIAFAADGITSFSVAPIKVVMGCGFMIVIAGIGIAVYALVSWLLGNTISGWTSLILSIWIVGGMQLMAIGVIGEYIGKIFTETKKRPRYSIETHTADQKK</sequence>
<dbReference type="Proteomes" id="UP001203004">
    <property type="component" value="Unassembled WGS sequence"/>
</dbReference>
<keyword evidence="5 7" id="KW-1133">Transmembrane helix</keyword>
<dbReference type="EMBL" id="JAMAST010000002">
    <property type="protein sequence ID" value="MCL1631008.1"/>
    <property type="molecule type" value="Genomic_DNA"/>
</dbReference>
<evidence type="ECO:0000256" key="1">
    <source>
        <dbReference type="ARBA" id="ARBA00004141"/>
    </source>
</evidence>
<accession>A0ABT0M803</accession>
<feature type="domain" description="Glycosyltransferase 2-like" evidence="8">
    <location>
        <begin position="8"/>
        <end position="156"/>
    </location>
</feature>
<evidence type="ECO:0000256" key="5">
    <source>
        <dbReference type="ARBA" id="ARBA00022989"/>
    </source>
</evidence>
<dbReference type="InterPro" id="IPR029044">
    <property type="entry name" value="Nucleotide-diphossugar_trans"/>
</dbReference>
<organism evidence="9 10">
    <name type="scientific">Sporolactobacillus mangiferae</name>
    <dbReference type="NCBI Taxonomy" id="2940498"/>
    <lineage>
        <taxon>Bacteria</taxon>
        <taxon>Bacillati</taxon>
        <taxon>Bacillota</taxon>
        <taxon>Bacilli</taxon>
        <taxon>Bacillales</taxon>
        <taxon>Sporolactobacillaceae</taxon>
        <taxon>Sporolactobacillus</taxon>
    </lineage>
</organism>
<evidence type="ECO:0000313" key="9">
    <source>
        <dbReference type="EMBL" id="MCL1631008.1"/>
    </source>
</evidence>
<evidence type="ECO:0000256" key="6">
    <source>
        <dbReference type="ARBA" id="ARBA00023136"/>
    </source>
</evidence>
<name>A0ABT0M803_9BACL</name>
<keyword evidence="4 7" id="KW-0812">Transmembrane</keyword>
<dbReference type="Gene3D" id="3.90.550.10">
    <property type="entry name" value="Spore Coat Polysaccharide Biosynthesis Protein SpsA, Chain A"/>
    <property type="match status" value="1"/>
</dbReference>
<dbReference type="SUPFAM" id="SSF53448">
    <property type="entry name" value="Nucleotide-diphospho-sugar transferases"/>
    <property type="match status" value="1"/>
</dbReference>
<gene>
    <name evidence="9" type="ORF">M3N64_03490</name>
</gene>
<proteinExistence type="predicted"/>
<dbReference type="InterPro" id="IPR001173">
    <property type="entry name" value="Glyco_trans_2-like"/>
</dbReference>
<evidence type="ECO:0000256" key="3">
    <source>
        <dbReference type="ARBA" id="ARBA00022679"/>
    </source>
</evidence>
<keyword evidence="10" id="KW-1185">Reference proteome</keyword>
<evidence type="ECO:0000259" key="8">
    <source>
        <dbReference type="Pfam" id="PF00535"/>
    </source>
</evidence>
<dbReference type="PANTHER" id="PTHR48090:SF1">
    <property type="entry name" value="PROPHAGE BACTOPRENOL GLUCOSYL TRANSFERASE HOMOLOG"/>
    <property type="match status" value="1"/>
</dbReference>
<dbReference type="PANTHER" id="PTHR48090">
    <property type="entry name" value="UNDECAPRENYL-PHOSPHATE 4-DEOXY-4-FORMAMIDO-L-ARABINOSE TRANSFERASE-RELATED"/>
    <property type="match status" value="1"/>
</dbReference>
<dbReference type="CDD" id="cd04187">
    <property type="entry name" value="DPM1_like_bac"/>
    <property type="match status" value="1"/>
</dbReference>
<keyword evidence="2" id="KW-0328">Glycosyltransferase</keyword>
<dbReference type="RefSeq" id="WP_249098042.1">
    <property type="nucleotide sequence ID" value="NZ_JAMAST010000002.1"/>
</dbReference>
<keyword evidence="6 7" id="KW-0472">Membrane</keyword>
<dbReference type="Pfam" id="PF00535">
    <property type="entry name" value="Glycos_transf_2"/>
    <property type="match status" value="1"/>
</dbReference>
<evidence type="ECO:0000256" key="2">
    <source>
        <dbReference type="ARBA" id="ARBA00022676"/>
    </source>
</evidence>
<reference evidence="9 10" key="1">
    <citation type="submission" date="2022-05" db="EMBL/GenBank/DDBJ databases">
        <title>Sporolactobacillus sp nov CPB3-1, isolated from tree bark (Mangifera indica L.).</title>
        <authorList>
            <person name="Phuengjayaem S."/>
            <person name="Tanasupawat S."/>
        </authorList>
    </citation>
    <scope>NUCLEOTIDE SEQUENCE [LARGE SCALE GENOMIC DNA]</scope>
    <source>
        <strain evidence="9 10">CPB3-1</strain>
    </source>
</reference>
<feature type="transmembrane region" description="Helical" evidence="7">
    <location>
        <begin position="276"/>
        <end position="296"/>
    </location>
</feature>
<comment type="caution">
    <text evidence="9">The sequence shown here is derived from an EMBL/GenBank/DDBJ whole genome shotgun (WGS) entry which is preliminary data.</text>
</comment>
<evidence type="ECO:0000313" key="10">
    <source>
        <dbReference type="Proteomes" id="UP001203004"/>
    </source>
</evidence>
<keyword evidence="3" id="KW-0808">Transferase</keyword>
<dbReference type="InterPro" id="IPR050256">
    <property type="entry name" value="Glycosyltransferase_2"/>
</dbReference>
<evidence type="ECO:0000256" key="7">
    <source>
        <dbReference type="SAM" id="Phobius"/>
    </source>
</evidence>
<feature type="transmembrane region" description="Helical" evidence="7">
    <location>
        <begin position="239"/>
        <end position="264"/>
    </location>
</feature>
<comment type="subcellular location">
    <subcellularLocation>
        <location evidence="1">Membrane</location>
        <topology evidence="1">Multi-pass membrane protein</topology>
    </subcellularLocation>
</comment>
<evidence type="ECO:0000256" key="4">
    <source>
        <dbReference type="ARBA" id="ARBA00022692"/>
    </source>
</evidence>